<dbReference type="SUPFAM" id="SSF46977">
    <property type="entry name" value="Succinate dehydrogenase/fumarate reductase flavoprotein C-terminal domain"/>
    <property type="match status" value="1"/>
</dbReference>
<dbReference type="PROSITE" id="PS00504">
    <property type="entry name" value="FRD_SDH_FAD_BINDING"/>
    <property type="match status" value="1"/>
</dbReference>
<keyword evidence="7" id="KW-0274">FAD</keyword>
<keyword evidence="9" id="KW-0560">Oxidoreductase</keyword>
<dbReference type="GO" id="GO:0005886">
    <property type="term" value="C:plasma membrane"/>
    <property type="evidence" value="ECO:0007669"/>
    <property type="project" value="UniProtKB-SubCell"/>
</dbReference>
<feature type="domain" description="Fumarate reductase/succinate dehydrogenase flavoprotein-like C-terminal" evidence="14">
    <location>
        <begin position="451"/>
        <end position="574"/>
    </location>
</feature>
<dbReference type="FunFam" id="3.90.700.10:FF:000005">
    <property type="entry name" value="Succinate dehydrogenase flavoprotein subunit"/>
    <property type="match status" value="1"/>
</dbReference>
<evidence type="ECO:0000313" key="15">
    <source>
        <dbReference type="EMBL" id="OQD46733.1"/>
    </source>
</evidence>
<dbReference type="RefSeq" id="WP_070066095.1">
    <property type="nucleotide sequence ID" value="NZ_MJUW02000021.1"/>
</dbReference>
<dbReference type="GO" id="GO:0008177">
    <property type="term" value="F:succinate dehydrogenase (quinone) activity"/>
    <property type="evidence" value="ECO:0007669"/>
    <property type="project" value="UniProtKB-EC"/>
</dbReference>
<reference evidence="15 16" key="1">
    <citation type="journal article" date="2016" name="Genome Announc.">
        <title>Draft Genome Sequence of the Anaerobic Ammonium-Oxidizing Bacterium 'Candidatus Brocadia sp. 40'.</title>
        <authorList>
            <person name="Ali M."/>
            <person name="Haroon M.F."/>
            <person name="Narita Y."/>
            <person name="Zhang L."/>
            <person name="Rangel Shaw D."/>
            <person name="Okabe S."/>
            <person name="Saikaly P.E."/>
        </authorList>
    </citation>
    <scope>NUCLEOTIDE SEQUENCE [LARGE SCALE GENOMIC DNA]</scope>
    <source>
        <strain evidence="15 16">40</strain>
    </source>
</reference>
<feature type="active site" description="Proton acceptor" evidence="12">
    <location>
        <position position="286"/>
    </location>
</feature>
<proteinExistence type="inferred from homology"/>
<dbReference type="Pfam" id="PF00890">
    <property type="entry name" value="FAD_binding_2"/>
    <property type="match status" value="1"/>
</dbReference>
<evidence type="ECO:0000256" key="11">
    <source>
        <dbReference type="ARBA" id="ARBA00049220"/>
    </source>
</evidence>
<dbReference type="PANTHER" id="PTHR11632">
    <property type="entry name" value="SUCCINATE DEHYDROGENASE 2 FLAVOPROTEIN SUBUNIT"/>
    <property type="match status" value="1"/>
</dbReference>
<evidence type="ECO:0000256" key="9">
    <source>
        <dbReference type="ARBA" id="ARBA00023002"/>
    </source>
</evidence>
<gene>
    <name evidence="15" type="ORF">BIY37_01620</name>
</gene>
<dbReference type="GO" id="GO:0009061">
    <property type="term" value="P:anaerobic respiration"/>
    <property type="evidence" value="ECO:0007669"/>
    <property type="project" value="TreeGrafter"/>
</dbReference>
<evidence type="ECO:0000256" key="2">
    <source>
        <dbReference type="ARBA" id="ARBA00004515"/>
    </source>
</evidence>
<dbReference type="SUPFAM" id="SSF51905">
    <property type="entry name" value="FAD/NAD(P)-binding domain"/>
    <property type="match status" value="1"/>
</dbReference>
<dbReference type="GO" id="GO:0009055">
    <property type="term" value="F:electron transfer activity"/>
    <property type="evidence" value="ECO:0007669"/>
    <property type="project" value="TreeGrafter"/>
</dbReference>
<dbReference type="InterPro" id="IPR037099">
    <property type="entry name" value="Fum_R/Succ_DH_flav-like_C_sf"/>
</dbReference>
<dbReference type="PRINTS" id="PR00368">
    <property type="entry name" value="FADPNR"/>
</dbReference>
<keyword evidence="8" id="KW-0249">Electron transport</keyword>
<keyword evidence="6" id="KW-0285">Flavoprotein</keyword>
<organism evidence="15 16">
    <name type="scientific">Candidatus Brocadia sapporoensis</name>
    <dbReference type="NCBI Taxonomy" id="392547"/>
    <lineage>
        <taxon>Bacteria</taxon>
        <taxon>Pseudomonadati</taxon>
        <taxon>Planctomycetota</taxon>
        <taxon>Candidatus Brocadiia</taxon>
        <taxon>Candidatus Brocadiales</taxon>
        <taxon>Candidatus Brocadiaceae</taxon>
        <taxon>Candidatus Brocadia</taxon>
    </lineage>
</organism>
<evidence type="ECO:0000256" key="4">
    <source>
        <dbReference type="ARBA" id="ARBA00012792"/>
    </source>
</evidence>
<keyword evidence="5" id="KW-0813">Transport</keyword>
<evidence type="ECO:0000259" key="14">
    <source>
        <dbReference type="Pfam" id="PF02910"/>
    </source>
</evidence>
<dbReference type="InterPro" id="IPR003953">
    <property type="entry name" value="FAD-dep_OxRdtase_2_FAD-bd"/>
</dbReference>
<dbReference type="SUPFAM" id="SSF56425">
    <property type="entry name" value="Succinate dehydrogenase/fumarate reductase flavoprotein, catalytic domain"/>
    <property type="match status" value="1"/>
</dbReference>
<evidence type="ECO:0000256" key="1">
    <source>
        <dbReference type="ARBA" id="ARBA00001974"/>
    </source>
</evidence>
<evidence type="ECO:0000256" key="10">
    <source>
        <dbReference type="ARBA" id="ARBA00023136"/>
    </source>
</evidence>
<comment type="caution">
    <text evidence="15">The sequence shown here is derived from an EMBL/GenBank/DDBJ whole genome shotgun (WGS) entry which is preliminary data.</text>
</comment>
<evidence type="ECO:0000256" key="3">
    <source>
        <dbReference type="ARBA" id="ARBA00008040"/>
    </source>
</evidence>
<feature type="domain" description="FAD-dependent oxidoreductase 2 FAD-binding" evidence="13">
    <location>
        <begin position="5"/>
        <end position="392"/>
    </location>
</feature>
<comment type="subcellular location">
    <subcellularLocation>
        <location evidence="2">Cell inner membrane</location>
        <topology evidence="2">Peripheral membrane protein</topology>
        <orientation evidence="2">Cytoplasmic side</orientation>
    </subcellularLocation>
</comment>
<evidence type="ECO:0000256" key="6">
    <source>
        <dbReference type="ARBA" id="ARBA00022630"/>
    </source>
</evidence>
<dbReference type="EC" id="1.3.5.1" evidence="4"/>
<dbReference type="InterPro" id="IPR030664">
    <property type="entry name" value="SdhA/FrdA/AprA"/>
</dbReference>
<evidence type="ECO:0000256" key="8">
    <source>
        <dbReference type="ARBA" id="ARBA00022982"/>
    </source>
</evidence>
<protein>
    <recommendedName>
        <fullName evidence="4">succinate dehydrogenase</fullName>
        <ecNumber evidence="4">1.3.5.1</ecNumber>
    </recommendedName>
</protein>
<sequence>MKYHDAIVVGGGLAGLRAAIALNQHNVKVAVISKVHPIRSHSVAAQGGINAPLGNHPRGMYDTWEKHAFDTIKGSDYLADQDAVIRMTKEAARRIYEMEHWGCPFSRTPEGRIAQRPFGGAGFPRTCYAADKTGHALLHTLYQQIIKFKQAAERKEMIIYEEWLVVELVVEDGVCAGVIALDVMSGQLEAFHAGAVIFATGGVGRIYGNSTNALINTGMGMALPYWAGVPLKDIEFVQFHPTTLLGKNILITEGCRGEGGVLLNNKGERFLAKYHDSKKDMEVAPRDIISRNIMHEIMAGGGFNQSYVHLDLRHLGEGKIDQRLPGIRDICREFAGIDPVVDPIPIQPGQHYTMGGIDCNTEGETAVKGFYAAGEVACVSVHGANRLGGNSLLDTIVFGAIAGSNAALYIQGLEGKKGEGALTDVLKRAEERINTLGKSGGGEIPVDIKVALNKVMDNKVGIFRDASRLREAVNDIRILQERYQRIKLNYTGKRGNFSLVWALELKGSLDVAEAVVAGALAREESRGSHFRTDFPKRDDIVWLKHTLAYFTPDGVRLDYKPVNIGPFEPKERKY</sequence>
<comment type="catalytic activity">
    <reaction evidence="11">
        <text>a quinone + succinate = fumarate + a quinol</text>
        <dbReference type="Rhea" id="RHEA:40523"/>
        <dbReference type="ChEBI" id="CHEBI:24646"/>
        <dbReference type="ChEBI" id="CHEBI:29806"/>
        <dbReference type="ChEBI" id="CHEBI:30031"/>
        <dbReference type="ChEBI" id="CHEBI:132124"/>
        <dbReference type="EC" id="1.3.5.1"/>
    </reaction>
</comment>
<dbReference type="AlphaFoldDB" id="A0A1V6M2W5"/>
<dbReference type="InterPro" id="IPR036188">
    <property type="entry name" value="FAD/NAD-bd_sf"/>
</dbReference>
<evidence type="ECO:0000256" key="12">
    <source>
        <dbReference type="PIRSR" id="PIRSR000171-1"/>
    </source>
</evidence>
<keyword evidence="10" id="KW-0472">Membrane</keyword>
<dbReference type="Proteomes" id="UP000242219">
    <property type="component" value="Unassembled WGS sequence"/>
</dbReference>
<dbReference type="PANTHER" id="PTHR11632:SF51">
    <property type="entry name" value="SUCCINATE DEHYDROGENASE [UBIQUINONE] FLAVOPROTEIN SUBUNIT, MITOCHONDRIAL"/>
    <property type="match status" value="1"/>
</dbReference>
<evidence type="ECO:0000259" key="13">
    <source>
        <dbReference type="Pfam" id="PF00890"/>
    </source>
</evidence>
<dbReference type="Pfam" id="PF02910">
    <property type="entry name" value="Succ_DH_flav_C"/>
    <property type="match status" value="1"/>
</dbReference>
<evidence type="ECO:0000313" key="16">
    <source>
        <dbReference type="Proteomes" id="UP000242219"/>
    </source>
</evidence>
<name>A0A1V6M2W5_9BACT</name>
<evidence type="ECO:0000256" key="7">
    <source>
        <dbReference type="ARBA" id="ARBA00022827"/>
    </source>
</evidence>
<dbReference type="Gene3D" id="3.90.700.10">
    <property type="entry name" value="Succinate dehydrogenase/fumarate reductase flavoprotein, catalytic domain"/>
    <property type="match status" value="1"/>
</dbReference>
<keyword evidence="16" id="KW-1185">Reference proteome</keyword>
<accession>A0A1V6M2W5</accession>
<dbReference type="PIRSF" id="PIRSF000171">
    <property type="entry name" value="SDHA_APRA_LASPO"/>
    <property type="match status" value="1"/>
</dbReference>
<evidence type="ECO:0000256" key="5">
    <source>
        <dbReference type="ARBA" id="ARBA00022448"/>
    </source>
</evidence>
<dbReference type="GO" id="GO:0022900">
    <property type="term" value="P:electron transport chain"/>
    <property type="evidence" value="ECO:0007669"/>
    <property type="project" value="InterPro"/>
</dbReference>
<dbReference type="InterPro" id="IPR015939">
    <property type="entry name" value="Fum_Rdtase/Succ_DH_flav-like_C"/>
</dbReference>
<dbReference type="GO" id="GO:0050660">
    <property type="term" value="F:flavin adenine dinucleotide binding"/>
    <property type="evidence" value="ECO:0007669"/>
    <property type="project" value="InterPro"/>
</dbReference>
<comment type="cofactor">
    <cofactor evidence="1">
        <name>FAD</name>
        <dbReference type="ChEBI" id="CHEBI:57692"/>
    </cofactor>
</comment>
<comment type="similarity">
    <text evidence="3">Belongs to the FAD-dependent oxidoreductase 2 family. FRD/SDH subfamily.</text>
</comment>
<dbReference type="InterPro" id="IPR027477">
    <property type="entry name" value="Succ_DH/fumarate_Rdtase_cat_sf"/>
</dbReference>
<dbReference type="NCBIfam" id="TIGR01812">
    <property type="entry name" value="sdhA_frdA_Gneg"/>
    <property type="match status" value="1"/>
</dbReference>
<dbReference type="Gene3D" id="4.10.80.40">
    <property type="entry name" value="succinate dehydrogenase protein domain"/>
    <property type="match status" value="1"/>
</dbReference>
<dbReference type="EMBL" id="MJUW02000021">
    <property type="protein sequence ID" value="OQD46733.1"/>
    <property type="molecule type" value="Genomic_DNA"/>
</dbReference>
<dbReference type="Gene3D" id="3.50.50.60">
    <property type="entry name" value="FAD/NAD(P)-binding domain"/>
    <property type="match status" value="1"/>
</dbReference>
<dbReference type="InterPro" id="IPR003952">
    <property type="entry name" value="FRD_SDH_FAD_BS"/>
</dbReference>
<dbReference type="InterPro" id="IPR014006">
    <property type="entry name" value="Succ_Dhase_FrdA_Gneg"/>
</dbReference>
<dbReference type="Gene3D" id="1.20.58.100">
    <property type="entry name" value="Fumarate reductase/succinate dehydrogenase flavoprotein-like, C-terminal domain"/>
    <property type="match status" value="1"/>
</dbReference>